<dbReference type="Gene3D" id="2.130.10.10">
    <property type="entry name" value="YVTN repeat-like/Quinoprotein amine dehydrogenase"/>
    <property type="match status" value="1"/>
</dbReference>
<accession>A0A9P6ZMY3</accession>
<dbReference type="AlphaFoldDB" id="A0A9P6ZMY3"/>
<dbReference type="EMBL" id="JABBWD010000063">
    <property type="protein sequence ID" value="KAG1770802.1"/>
    <property type="molecule type" value="Genomic_DNA"/>
</dbReference>
<keyword evidence="2" id="KW-1185">Reference proteome</keyword>
<evidence type="ECO:0000313" key="2">
    <source>
        <dbReference type="Proteomes" id="UP000714275"/>
    </source>
</evidence>
<evidence type="ECO:0000313" key="1">
    <source>
        <dbReference type="EMBL" id="KAG1770802.1"/>
    </source>
</evidence>
<organism evidence="1 2">
    <name type="scientific">Suillus placidus</name>
    <dbReference type="NCBI Taxonomy" id="48579"/>
    <lineage>
        <taxon>Eukaryota</taxon>
        <taxon>Fungi</taxon>
        <taxon>Dikarya</taxon>
        <taxon>Basidiomycota</taxon>
        <taxon>Agaricomycotina</taxon>
        <taxon>Agaricomycetes</taxon>
        <taxon>Agaricomycetidae</taxon>
        <taxon>Boletales</taxon>
        <taxon>Suillineae</taxon>
        <taxon>Suillaceae</taxon>
        <taxon>Suillus</taxon>
    </lineage>
</organism>
<protein>
    <submittedName>
        <fullName evidence="1">Uncharacterized protein</fullName>
    </submittedName>
</protein>
<dbReference type="Proteomes" id="UP000714275">
    <property type="component" value="Unassembled WGS sequence"/>
</dbReference>
<dbReference type="OrthoDB" id="10579572at2759"/>
<reference evidence="1" key="1">
    <citation type="journal article" date="2020" name="New Phytol.">
        <title>Comparative genomics reveals dynamic genome evolution in host specialist ectomycorrhizal fungi.</title>
        <authorList>
            <person name="Lofgren L.A."/>
            <person name="Nguyen N.H."/>
            <person name="Vilgalys R."/>
            <person name="Ruytinx J."/>
            <person name="Liao H.L."/>
            <person name="Branco S."/>
            <person name="Kuo A."/>
            <person name="LaButti K."/>
            <person name="Lipzen A."/>
            <person name="Andreopoulos W."/>
            <person name="Pangilinan J."/>
            <person name="Riley R."/>
            <person name="Hundley H."/>
            <person name="Na H."/>
            <person name="Barry K."/>
            <person name="Grigoriev I.V."/>
            <person name="Stajich J.E."/>
            <person name="Kennedy P.G."/>
        </authorList>
    </citation>
    <scope>NUCLEOTIDE SEQUENCE</scope>
    <source>
        <strain evidence="1">DOB743</strain>
    </source>
</reference>
<dbReference type="InterPro" id="IPR015943">
    <property type="entry name" value="WD40/YVTN_repeat-like_dom_sf"/>
</dbReference>
<comment type="caution">
    <text evidence="1">The sequence shown here is derived from an EMBL/GenBank/DDBJ whole genome shotgun (WGS) entry which is preliminary data.</text>
</comment>
<proteinExistence type="predicted"/>
<gene>
    <name evidence="1" type="ORF">EV702DRAFT_1202275</name>
</gene>
<sequence length="313" mass="34934">MPFLHQAACAGHEGRFHRHVSTYVYFRTTVQHSEPILSVYYLRRIDNLTICFVLPCDLRSAISQLRSRASSLSCLPRWQDEFRARPVILLCVLPLPDCGHLEHSSVAGCVEENWSNLSLEEMSALSLPLDKDVSDAVLVGLEFDLTSTELFHHTSASMEGVHSPPSSIMHAYASDGTIKQTPHRGMVTHFSGAMMESAQTLIAMPTVMMRESSNDTHASCIELTPSASASTFVQTTPDFDQLSALGKLPSFGRSSFGQQLESPFGQTTTANAFQHLLTRFRSVIIWRIIIRTTRAYIWVYHSISLAVRSSWEV</sequence>
<name>A0A9P6ZMY3_9AGAM</name>